<accession>A0ABV2YGK4</accession>
<evidence type="ECO:0000256" key="1">
    <source>
        <dbReference type="SAM" id="Phobius"/>
    </source>
</evidence>
<gene>
    <name evidence="4" type="ORF">AB0E65_11545</name>
</gene>
<evidence type="ECO:0000313" key="4">
    <source>
        <dbReference type="EMBL" id="MEU3554836.1"/>
    </source>
</evidence>
<feature type="transmembrane region" description="Helical" evidence="1">
    <location>
        <begin position="349"/>
        <end position="374"/>
    </location>
</feature>
<feature type="transmembrane region" description="Helical" evidence="1">
    <location>
        <begin position="478"/>
        <end position="496"/>
    </location>
</feature>
<keyword evidence="5" id="KW-1185">Reference proteome</keyword>
<keyword evidence="1" id="KW-1133">Transmembrane helix</keyword>
<feature type="transmembrane region" description="Helical" evidence="1">
    <location>
        <begin position="531"/>
        <end position="551"/>
    </location>
</feature>
<proteinExistence type="predicted"/>
<feature type="signal peptide" evidence="2">
    <location>
        <begin position="1"/>
        <end position="17"/>
    </location>
</feature>
<keyword evidence="1" id="KW-0472">Membrane</keyword>
<reference evidence="4 5" key="1">
    <citation type="submission" date="2024-06" db="EMBL/GenBank/DDBJ databases">
        <title>The Natural Products Discovery Center: Release of the First 8490 Sequenced Strains for Exploring Actinobacteria Biosynthetic Diversity.</title>
        <authorList>
            <person name="Kalkreuter E."/>
            <person name="Kautsar S.A."/>
            <person name="Yang D."/>
            <person name="Bader C.D."/>
            <person name="Teijaro C.N."/>
            <person name="Fluegel L."/>
            <person name="Davis C.M."/>
            <person name="Simpson J.R."/>
            <person name="Lauterbach L."/>
            <person name="Steele A.D."/>
            <person name="Gui C."/>
            <person name="Meng S."/>
            <person name="Li G."/>
            <person name="Viehrig K."/>
            <person name="Ye F."/>
            <person name="Su P."/>
            <person name="Kiefer A.F."/>
            <person name="Nichols A."/>
            <person name="Cepeda A.J."/>
            <person name="Yan W."/>
            <person name="Fan B."/>
            <person name="Jiang Y."/>
            <person name="Adhikari A."/>
            <person name="Zheng C.-J."/>
            <person name="Schuster L."/>
            <person name="Cowan T.M."/>
            <person name="Smanski M.J."/>
            <person name="Chevrette M.G."/>
            <person name="De Carvalho L.P.S."/>
            <person name="Shen B."/>
        </authorList>
    </citation>
    <scope>NUCLEOTIDE SEQUENCE [LARGE SCALE GENOMIC DNA]</scope>
    <source>
        <strain evidence="4 5">NPDC038104</strain>
    </source>
</reference>
<keyword evidence="1" id="KW-0812">Transmembrane</keyword>
<feature type="transmembrane region" description="Helical" evidence="1">
    <location>
        <begin position="420"/>
        <end position="442"/>
    </location>
</feature>
<feature type="transmembrane region" description="Helical" evidence="1">
    <location>
        <begin position="502"/>
        <end position="524"/>
    </location>
</feature>
<comment type="caution">
    <text evidence="4">The sequence shown here is derived from an EMBL/GenBank/DDBJ whole genome shotgun (WGS) entry which is preliminary data.</text>
</comment>
<dbReference type="PANTHER" id="PTHR12147">
    <property type="entry name" value="METALLOPEPTIDASE M28 FAMILY MEMBER"/>
    <property type="match status" value="1"/>
</dbReference>
<evidence type="ECO:0000256" key="2">
    <source>
        <dbReference type="SAM" id="SignalP"/>
    </source>
</evidence>
<dbReference type="SUPFAM" id="SSF53187">
    <property type="entry name" value="Zn-dependent exopeptidases"/>
    <property type="match status" value="1"/>
</dbReference>
<keyword evidence="2" id="KW-0732">Signal</keyword>
<sequence length="757" mass="78289">MALLLAVVLAALLPVFHLERTPAPAPADASATAFSATRAQEHVERIASAPRPVGSAAHARVRDNLLRELRELGLKPVVHRGVGFDTTSGAAMAAPVENIEATLPGADPTGRVLLVAHYDSVETGPGATDDGHGVASLLEIARALRAGPAPRNDVTLLLTDGEELGMIGAHAYTDAGRLGDADRTVVLNLEGRGSAGRVVMFETGAHSAGLVPALTDRVPVTTSLAYEVYRLLPNNTDFSVFREAGATGMNFATVDGSANYDNPTDDLAHASEASLQDMGDTALAATRRLGAADIPAIRKADAATYFTLGGTLVRYPAGLVLPLAAGALAACAAATLFAARRRRVRVRAVLTGAATVPVPLLAAAAVGWAGWHLLGLLRPDLTGFSFGDSYRSELTATGLAALTAAAVWTWAAVVRRRRGALELGAAVTLWLTLLTLLTAVFLPGASYLFLWPALTGAAGLALGARLPEESPWRGPCSALAAVPAAALLAPVALLLFRTVGLALVLVPLVLLALLALTAVAPFTGRARGRSLALRAGLASLVAVAVTAAGAVRDGVDARHPAQVSLLYTVDDGGRARWVSSGRGAHEWADAHVPDGPRVLEDEFPELRDPVEWRTGTAPAATVATPTLKVLGTRRIGDDREVTMVLGATGGTATQLMLYADTRSATVEGATVGGRTLPGGDNRISADGRWTWGFLHAAPPAEGVRLTLRISGDGPLALRLLARSPGFPAGTLAGDKPRTVTWAARSSGYTLAAKAFTI</sequence>
<dbReference type="InterPro" id="IPR045175">
    <property type="entry name" value="M28_fam"/>
</dbReference>
<protein>
    <submittedName>
        <fullName evidence="4">M20/M25/M40 family metallo-hydrolase</fullName>
    </submittedName>
</protein>
<dbReference type="InterPro" id="IPR007484">
    <property type="entry name" value="Peptidase_M28"/>
</dbReference>
<feature type="domain" description="Peptidase M28" evidence="3">
    <location>
        <begin position="98"/>
        <end position="285"/>
    </location>
</feature>
<dbReference type="RefSeq" id="WP_159105549.1">
    <property type="nucleotide sequence ID" value="NZ_BEVZ01000002.1"/>
</dbReference>
<feature type="transmembrane region" description="Helical" evidence="1">
    <location>
        <begin position="394"/>
        <end position="413"/>
    </location>
</feature>
<organism evidence="4 5">
    <name type="scientific">Streptomyces fragilis</name>
    <dbReference type="NCBI Taxonomy" id="67301"/>
    <lineage>
        <taxon>Bacteria</taxon>
        <taxon>Bacillati</taxon>
        <taxon>Actinomycetota</taxon>
        <taxon>Actinomycetes</taxon>
        <taxon>Kitasatosporales</taxon>
        <taxon>Streptomycetaceae</taxon>
        <taxon>Streptomyces</taxon>
    </lineage>
</organism>
<feature type="chain" id="PRO_5046475363" evidence="2">
    <location>
        <begin position="18"/>
        <end position="757"/>
    </location>
</feature>
<evidence type="ECO:0000259" key="3">
    <source>
        <dbReference type="Pfam" id="PF04389"/>
    </source>
</evidence>
<feature type="transmembrane region" description="Helical" evidence="1">
    <location>
        <begin position="315"/>
        <end position="337"/>
    </location>
</feature>
<dbReference type="Gene3D" id="3.40.630.10">
    <property type="entry name" value="Zn peptidases"/>
    <property type="match status" value="1"/>
</dbReference>
<evidence type="ECO:0000313" key="5">
    <source>
        <dbReference type="Proteomes" id="UP001550850"/>
    </source>
</evidence>
<dbReference type="PANTHER" id="PTHR12147:SF26">
    <property type="entry name" value="PEPTIDASE M28 DOMAIN-CONTAINING PROTEIN"/>
    <property type="match status" value="1"/>
</dbReference>
<name>A0ABV2YGK4_9ACTN</name>
<dbReference type="EMBL" id="JBEZUR010000013">
    <property type="protein sequence ID" value="MEU3554836.1"/>
    <property type="molecule type" value="Genomic_DNA"/>
</dbReference>
<feature type="transmembrane region" description="Helical" evidence="1">
    <location>
        <begin position="448"/>
        <end position="466"/>
    </location>
</feature>
<dbReference type="Pfam" id="PF04389">
    <property type="entry name" value="Peptidase_M28"/>
    <property type="match status" value="1"/>
</dbReference>
<dbReference type="Proteomes" id="UP001550850">
    <property type="component" value="Unassembled WGS sequence"/>
</dbReference>